<comment type="caution">
    <text evidence="1">The sequence shown here is derived from an EMBL/GenBank/DDBJ whole genome shotgun (WGS) entry which is preliminary data.</text>
</comment>
<dbReference type="Proteomes" id="UP000814033">
    <property type="component" value="Unassembled WGS sequence"/>
</dbReference>
<protein>
    <submittedName>
        <fullName evidence="1">Uncharacterized protein</fullName>
    </submittedName>
</protein>
<proteinExistence type="predicted"/>
<accession>A0ACB8RN75</accession>
<name>A0ACB8RN75_9AGAM</name>
<reference evidence="1" key="1">
    <citation type="submission" date="2021-02" db="EMBL/GenBank/DDBJ databases">
        <authorList>
            <consortium name="DOE Joint Genome Institute"/>
            <person name="Ahrendt S."/>
            <person name="Looney B.P."/>
            <person name="Miyauchi S."/>
            <person name="Morin E."/>
            <person name="Drula E."/>
            <person name="Courty P.E."/>
            <person name="Chicoki N."/>
            <person name="Fauchery L."/>
            <person name="Kohler A."/>
            <person name="Kuo A."/>
            <person name="Labutti K."/>
            <person name="Pangilinan J."/>
            <person name="Lipzen A."/>
            <person name="Riley R."/>
            <person name="Andreopoulos W."/>
            <person name="He G."/>
            <person name="Johnson J."/>
            <person name="Barry K.W."/>
            <person name="Grigoriev I.V."/>
            <person name="Nagy L."/>
            <person name="Hibbett D."/>
            <person name="Henrissat B."/>
            <person name="Matheny P.B."/>
            <person name="Labbe J."/>
            <person name="Martin F."/>
        </authorList>
    </citation>
    <scope>NUCLEOTIDE SEQUENCE</scope>
    <source>
        <strain evidence="1">FP105234-sp</strain>
    </source>
</reference>
<evidence type="ECO:0000313" key="1">
    <source>
        <dbReference type="EMBL" id="KAI0045500.1"/>
    </source>
</evidence>
<organism evidence="1 2">
    <name type="scientific">Auriscalpium vulgare</name>
    <dbReference type="NCBI Taxonomy" id="40419"/>
    <lineage>
        <taxon>Eukaryota</taxon>
        <taxon>Fungi</taxon>
        <taxon>Dikarya</taxon>
        <taxon>Basidiomycota</taxon>
        <taxon>Agaricomycotina</taxon>
        <taxon>Agaricomycetes</taxon>
        <taxon>Russulales</taxon>
        <taxon>Auriscalpiaceae</taxon>
        <taxon>Auriscalpium</taxon>
    </lineage>
</organism>
<gene>
    <name evidence="1" type="ORF">FA95DRAFT_1561078</name>
</gene>
<dbReference type="EMBL" id="MU275950">
    <property type="protein sequence ID" value="KAI0045500.1"/>
    <property type="molecule type" value="Genomic_DNA"/>
</dbReference>
<evidence type="ECO:0000313" key="2">
    <source>
        <dbReference type="Proteomes" id="UP000814033"/>
    </source>
</evidence>
<keyword evidence="2" id="KW-1185">Reference proteome</keyword>
<reference evidence="1" key="2">
    <citation type="journal article" date="2022" name="New Phytol.">
        <title>Evolutionary transition to the ectomycorrhizal habit in the genomes of a hyperdiverse lineage of mushroom-forming fungi.</title>
        <authorList>
            <person name="Looney B."/>
            <person name="Miyauchi S."/>
            <person name="Morin E."/>
            <person name="Drula E."/>
            <person name="Courty P.E."/>
            <person name="Kohler A."/>
            <person name="Kuo A."/>
            <person name="LaButti K."/>
            <person name="Pangilinan J."/>
            <person name="Lipzen A."/>
            <person name="Riley R."/>
            <person name="Andreopoulos W."/>
            <person name="He G."/>
            <person name="Johnson J."/>
            <person name="Nolan M."/>
            <person name="Tritt A."/>
            <person name="Barry K.W."/>
            <person name="Grigoriev I.V."/>
            <person name="Nagy L.G."/>
            <person name="Hibbett D."/>
            <person name="Henrissat B."/>
            <person name="Matheny P.B."/>
            <person name="Labbe J."/>
            <person name="Martin F.M."/>
        </authorList>
    </citation>
    <scope>NUCLEOTIDE SEQUENCE</scope>
    <source>
        <strain evidence="1">FP105234-sp</strain>
    </source>
</reference>
<sequence length="51" mass="5640">MATQRPRAQPQPDLMQPTIPACMFLSCMYVLAFNWGASATCLLVPESTCTF</sequence>